<gene>
    <name evidence="9 12" type="primary">lspA</name>
    <name evidence="12" type="ORF">NSA47_07560</name>
</gene>
<evidence type="ECO:0000256" key="9">
    <source>
        <dbReference type="HAMAP-Rule" id="MF_00161"/>
    </source>
</evidence>
<comment type="caution">
    <text evidence="9">Lacks conserved residue(s) required for the propagation of feature annotation.</text>
</comment>
<dbReference type="EMBL" id="JANKAS010000005">
    <property type="protein sequence ID" value="MCR1898840.1"/>
    <property type="molecule type" value="Genomic_DNA"/>
</dbReference>
<dbReference type="EC" id="3.4.23.36" evidence="9"/>
<evidence type="ECO:0000256" key="2">
    <source>
        <dbReference type="ARBA" id="ARBA00022475"/>
    </source>
</evidence>
<keyword evidence="2 9" id="KW-1003">Cell membrane</keyword>
<evidence type="ECO:0000256" key="11">
    <source>
        <dbReference type="RuleBase" id="RU004181"/>
    </source>
</evidence>
<evidence type="ECO:0000256" key="6">
    <source>
        <dbReference type="ARBA" id="ARBA00022801"/>
    </source>
</evidence>
<evidence type="ECO:0000256" key="3">
    <source>
        <dbReference type="ARBA" id="ARBA00022670"/>
    </source>
</evidence>
<feature type="transmembrane region" description="Helical" evidence="9">
    <location>
        <begin position="85"/>
        <end position="103"/>
    </location>
</feature>
<dbReference type="Proteomes" id="UP001205748">
    <property type="component" value="Unassembled WGS sequence"/>
</dbReference>
<feature type="transmembrane region" description="Helical" evidence="9">
    <location>
        <begin position="59"/>
        <end position="79"/>
    </location>
</feature>
<comment type="similarity">
    <text evidence="1 9 11">Belongs to the peptidase A8 family.</text>
</comment>
<comment type="catalytic activity">
    <reaction evidence="9 10">
        <text>Release of signal peptides from bacterial membrane prolipoproteins. Hydrolyzes -Xaa-Yaa-Zaa-|-(S,diacylglyceryl)Cys-, in which Xaa is hydrophobic (preferably Leu), and Yaa (Ala or Ser) and Zaa (Gly or Ala) have small, neutral side chains.</text>
        <dbReference type="EC" id="3.4.23.36"/>
    </reaction>
</comment>
<evidence type="ECO:0000313" key="13">
    <source>
        <dbReference type="Proteomes" id="UP001205748"/>
    </source>
</evidence>
<feature type="active site" evidence="9">
    <location>
        <position position="129"/>
    </location>
</feature>
<accession>A0AAE3HE37</accession>
<feature type="transmembrane region" description="Helical" evidence="9">
    <location>
        <begin position="124"/>
        <end position="148"/>
    </location>
</feature>
<feature type="active site" evidence="9">
    <location>
        <position position="113"/>
    </location>
</feature>
<dbReference type="GO" id="GO:0004190">
    <property type="term" value="F:aspartic-type endopeptidase activity"/>
    <property type="evidence" value="ECO:0007669"/>
    <property type="project" value="UniProtKB-UniRule"/>
</dbReference>
<sequence>MSYLFLMITIIGLDQWSKYKAQDFLRQRGSFYSITKRFQLRLAHNPGGFYGLLENKKRLLYIITFFAIVGCAFLLYQGIKNQRMLSYNLAFSFLLGGAIGNFIDRIKQGYVIDFIYIKFKRAPIFNLADVSIFVGALMLSYLEIVYGIF</sequence>
<keyword evidence="6 9" id="KW-0378">Hydrolase</keyword>
<dbReference type="PANTHER" id="PTHR33695:SF1">
    <property type="entry name" value="LIPOPROTEIN SIGNAL PEPTIDASE"/>
    <property type="match status" value="1"/>
</dbReference>
<proteinExistence type="inferred from homology"/>
<comment type="pathway">
    <text evidence="9">Protein modification; lipoprotein biosynthesis (signal peptide cleavage).</text>
</comment>
<evidence type="ECO:0000256" key="8">
    <source>
        <dbReference type="ARBA" id="ARBA00023136"/>
    </source>
</evidence>
<organism evidence="12 13">
    <name type="scientific">Irregularibacter muris</name>
    <dbReference type="NCBI Taxonomy" id="1796619"/>
    <lineage>
        <taxon>Bacteria</taxon>
        <taxon>Bacillati</taxon>
        <taxon>Bacillota</taxon>
        <taxon>Clostridia</taxon>
        <taxon>Eubacteriales</taxon>
        <taxon>Eubacteriaceae</taxon>
        <taxon>Irregularibacter</taxon>
    </lineage>
</organism>
<evidence type="ECO:0000256" key="10">
    <source>
        <dbReference type="RuleBase" id="RU000594"/>
    </source>
</evidence>
<dbReference type="NCBIfam" id="TIGR00077">
    <property type="entry name" value="lspA"/>
    <property type="match status" value="1"/>
</dbReference>
<keyword evidence="7 9" id="KW-1133">Transmembrane helix</keyword>
<dbReference type="PROSITE" id="PS00855">
    <property type="entry name" value="SPASE_II"/>
    <property type="match status" value="1"/>
</dbReference>
<evidence type="ECO:0000256" key="5">
    <source>
        <dbReference type="ARBA" id="ARBA00022750"/>
    </source>
</evidence>
<name>A0AAE3HE37_9FIRM</name>
<reference evidence="12" key="1">
    <citation type="submission" date="2022-07" db="EMBL/GenBank/DDBJ databases">
        <title>Enhanced cultured diversity of the mouse gut microbiota enables custom-made synthetic communities.</title>
        <authorList>
            <person name="Afrizal A."/>
        </authorList>
    </citation>
    <scope>NUCLEOTIDE SEQUENCE</scope>
    <source>
        <strain evidence="12">DSM 28593</strain>
    </source>
</reference>
<dbReference type="PANTHER" id="PTHR33695">
    <property type="entry name" value="LIPOPROTEIN SIGNAL PEPTIDASE"/>
    <property type="match status" value="1"/>
</dbReference>
<dbReference type="AlphaFoldDB" id="A0AAE3HE37"/>
<evidence type="ECO:0000256" key="7">
    <source>
        <dbReference type="ARBA" id="ARBA00022989"/>
    </source>
</evidence>
<keyword evidence="3 9" id="KW-0645">Protease</keyword>
<comment type="caution">
    <text evidence="12">The sequence shown here is derived from an EMBL/GenBank/DDBJ whole genome shotgun (WGS) entry which is preliminary data.</text>
</comment>
<dbReference type="GO" id="GO:0005886">
    <property type="term" value="C:plasma membrane"/>
    <property type="evidence" value="ECO:0007669"/>
    <property type="project" value="UniProtKB-SubCell"/>
</dbReference>
<keyword evidence="5 9" id="KW-0064">Aspartyl protease</keyword>
<protein>
    <recommendedName>
        <fullName evidence="9">Lipoprotein signal peptidase</fullName>
        <ecNumber evidence="9">3.4.23.36</ecNumber>
    </recommendedName>
    <alternativeName>
        <fullName evidence="9">Prolipoprotein signal peptidase</fullName>
    </alternativeName>
    <alternativeName>
        <fullName evidence="9">Signal peptidase II</fullName>
        <shortName evidence="9">SPase II</shortName>
    </alternativeName>
</protein>
<comment type="function">
    <text evidence="9 10">This protein specifically catalyzes the removal of signal peptides from prolipoproteins.</text>
</comment>
<dbReference type="PRINTS" id="PR00781">
    <property type="entry name" value="LIPOSIGPTASE"/>
</dbReference>
<dbReference type="RefSeq" id="WP_257530582.1">
    <property type="nucleotide sequence ID" value="NZ_JANKAS010000005.1"/>
</dbReference>
<dbReference type="HAMAP" id="MF_00161">
    <property type="entry name" value="LspA"/>
    <property type="match status" value="1"/>
</dbReference>
<comment type="subcellular location">
    <subcellularLocation>
        <location evidence="9">Cell membrane</location>
        <topology evidence="9">Multi-pass membrane protein</topology>
    </subcellularLocation>
</comment>
<keyword evidence="8 9" id="KW-0472">Membrane</keyword>
<evidence type="ECO:0000256" key="1">
    <source>
        <dbReference type="ARBA" id="ARBA00006139"/>
    </source>
</evidence>
<dbReference type="Pfam" id="PF01252">
    <property type="entry name" value="Peptidase_A8"/>
    <property type="match status" value="1"/>
</dbReference>
<keyword evidence="4 9" id="KW-0812">Transmembrane</keyword>
<evidence type="ECO:0000313" key="12">
    <source>
        <dbReference type="EMBL" id="MCR1898840.1"/>
    </source>
</evidence>
<evidence type="ECO:0000256" key="4">
    <source>
        <dbReference type="ARBA" id="ARBA00022692"/>
    </source>
</evidence>
<keyword evidence="13" id="KW-1185">Reference proteome</keyword>
<dbReference type="GO" id="GO:0006508">
    <property type="term" value="P:proteolysis"/>
    <property type="evidence" value="ECO:0007669"/>
    <property type="project" value="UniProtKB-KW"/>
</dbReference>
<dbReference type="InterPro" id="IPR001872">
    <property type="entry name" value="Peptidase_A8"/>
</dbReference>